<evidence type="ECO:0000256" key="3">
    <source>
        <dbReference type="ARBA" id="ARBA00022833"/>
    </source>
</evidence>
<evidence type="ECO:0000313" key="5">
    <source>
        <dbReference type="EMBL" id="CAI6374719.1"/>
    </source>
</evidence>
<sequence>MSWYTINSNRGKPLLVVDNYIHRIDRNNGNNEYYKCIDNCGGRAILRSQTTAIISKIHHHPTHGAELARRGFRETLKEKVVSNPTKSVPQNFHEVRRSLVSSGIKGCTTSEVEDAVPVYTSVRSSSYRKRMKLVPKLPTKLSELILENEWRSTNDRKDFLLGNYFFMTNLRPFLDHGPLLKYKT</sequence>
<dbReference type="Proteomes" id="UP001160148">
    <property type="component" value="Unassembled WGS sequence"/>
</dbReference>
<dbReference type="AlphaFoldDB" id="A0AAV0Y1B0"/>
<protein>
    <recommendedName>
        <fullName evidence="4">FLYWCH-type domain-containing protein</fullName>
    </recommendedName>
</protein>
<keyword evidence="6" id="KW-1185">Reference proteome</keyword>
<dbReference type="EMBL" id="CARXXK010001250">
    <property type="protein sequence ID" value="CAI6374719.1"/>
    <property type="molecule type" value="Genomic_DNA"/>
</dbReference>
<feature type="domain" description="FLYWCH-type" evidence="4">
    <location>
        <begin position="6"/>
        <end position="60"/>
    </location>
</feature>
<dbReference type="Gene3D" id="2.20.25.240">
    <property type="match status" value="1"/>
</dbReference>
<organism evidence="5 6">
    <name type="scientific">Macrosiphum euphorbiae</name>
    <name type="common">potato aphid</name>
    <dbReference type="NCBI Taxonomy" id="13131"/>
    <lineage>
        <taxon>Eukaryota</taxon>
        <taxon>Metazoa</taxon>
        <taxon>Ecdysozoa</taxon>
        <taxon>Arthropoda</taxon>
        <taxon>Hexapoda</taxon>
        <taxon>Insecta</taxon>
        <taxon>Pterygota</taxon>
        <taxon>Neoptera</taxon>
        <taxon>Paraneoptera</taxon>
        <taxon>Hemiptera</taxon>
        <taxon>Sternorrhyncha</taxon>
        <taxon>Aphidomorpha</taxon>
        <taxon>Aphidoidea</taxon>
        <taxon>Aphididae</taxon>
        <taxon>Macrosiphini</taxon>
        <taxon>Macrosiphum</taxon>
    </lineage>
</organism>
<evidence type="ECO:0000313" key="6">
    <source>
        <dbReference type="Proteomes" id="UP001160148"/>
    </source>
</evidence>
<keyword evidence="3" id="KW-0862">Zinc</keyword>
<evidence type="ECO:0000256" key="1">
    <source>
        <dbReference type="ARBA" id="ARBA00022723"/>
    </source>
</evidence>
<name>A0AAV0Y1B0_9HEMI</name>
<dbReference type="Pfam" id="PF04500">
    <property type="entry name" value="FLYWCH"/>
    <property type="match status" value="1"/>
</dbReference>
<comment type="caution">
    <text evidence="5">The sequence shown here is derived from an EMBL/GenBank/DDBJ whole genome shotgun (WGS) entry which is preliminary data.</text>
</comment>
<gene>
    <name evidence="5" type="ORF">MEUPH1_LOCUS28315</name>
</gene>
<proteinExistence type="predicted"/>
<keyword evidence="1" id="KW-0479">Metal-binding</keyword>
<accession>A0AAV0Y1B0</accession>
<evidence type="ECO:0000259" key="4">
    <source>
        <dbReference type="Pfam" id="PF04500"/>
    </source>
</evidence>
<dbReference type="InterPro" id="IPR007588">
    <property type="entry name" value="Znf_FLYWCH"/>
</dbReference>
<keyword evidence="2" id="KW-0863">Zinc-finger</keyword>
<dbReference type="GO" id="GO:0008270">
    <property type="term" value="F:zinc ion binding"/>
    <property type="evidence" value="ECO:0007669"/>
    <property type="project" value="UniProtKB-KW"/>
</dbReference>
<evidence type="ECO:0000256" key="2">
    <source>
        <dbReference type="ARBA" id="ARBA00022771"/>
    </source>
</evidence>
<reference evidence="5 6" key="1">
    <citation type="submission" date="2023-01" db="EMBL/GenBank/DDBJ databases">
        <authorList>
            <person name="Whitehead M."/>
        </authorList>
    </citation>
    <scope>NUCLEOTIDE SEQUENCE [LARGE SCALE GENOMIC DNA]</scope>
</reference>